<comment type="caution">
    <text evidence="1">The sequence shown here is derived from an EMBL/GenBank/DDBJ whole genome shotgun (WGS) entry which is preliminary data.</text>
</comment>
<evidence type="ECO:0000313" key="1">
    <source>
        <dbReference type="EMBL" id="TEB06174.1"/>
    </source>
</evidence>
<proteinExistence type="predicted"/>
<keyword evidence="2" id="KW-1185">Reference proteome</keyword>
<name>A0A4Y7RB24_9FIRM</name>
<dbReference type="Proteomes" id="UP000298324">
    <property type="component" value="Unassembled WGS sequence"/>
</dbReference>
<protein>
    <submittedName>
        <fullName evidence="1">Uncharacterized protein</fullName>
    </submittedName>
</protein>
<dbReference type="AlphaFoldDB" id="A0A4Y7RB24"/>
<evidence type="ECO:0000313" key="2">
    <source>
        <dbReference type="Proteomes" id="UP000298324"/>
    </source>
</evidence>
<reference evidence="1 2" key="1">
    <citation type="journal article" date="2018" name="Environ. Microbiol.">
        <title>Novel energy conservation strategies and behaviour of Pelotomaculum schinkii driving syntrophic propionate catabolism.</title>
        <authorList>
            <person name="Hidalgo-Ahumada C.A.P."/>
            <person name="Nobu M.K."/>
            <person name="Narihiro T."/>
            <person name="Tamaki H."/>
            <person name="Liu W.T."/>
            <person name="Kamagata Y."/>
            <person name="Stams A.J.M."/>
            <person name="Imachi H."/>
            <person name="Sousa D.Z."/>
        </authorList>
    </citation>
    <scope>NUCLEOTIDE SEQUENCE [LARGE SCALE GENOMIC DNA]</scope>
    <source>
        <strain evidence="1 2">HH</strain>
    </source>
</reference>
<dbReference type="EMBL" id="QFGA01000002">
    <property type="protein sequence ID" value="TEB06174.1"/>
    <property type="molecule type" value="Genomic_DNA"/>
</dbReference>
<gene>
    <name evidence="1" type="ORF">Psch_03218</name>
</gene>
<accession>A0A4Y7RB24</accession>
<organism evidence="1 2">
    <name type="scientific">Pelotomaculum schinkii</name>
    <dbReference type="NCBI Taxonomy" id="78350"/>
    <lineage>
        <taxon>Bacteria</taxon>
        <taxon>Bacillati</taxon>
        <taxon>Bacillota</taxon>
        <taxon>Clostridia</taxon>
        <taxon>Eubacteriales</taxon>
        <taxon>Desulfotomaculaceae</taxon>
        <taxon>Pelotomaculum</taxon>
    </lineage>
</organism>
<sequence length="101" mass="11703">MIILLCSVRDGVSAAYNFLHGGIAHIMGKRRKNELQPLTEQTAVKLFKETVPDFEEAERLFYANEKAKNRQKRTIAWHRENIHVFKKAMREQGIELNIPPA</sequence>